<sequence length="551" mass="60798">MILKGDEGMASVWKRAPLVLVLMLFVLAVAACSSNSKEENTGGQATPVASPGASAVPSTKPEPSKEPAPISIYSYDRTDYGSDRVVQEIEKQTNTKLSIQAGIPWDPEQLNVMTATGNYPDVITIIDNDTFDRTGQWIKSGILSPITDEMLEQLPNLKALLTQPEFKDLKVDGKYYLIPMRDEPPLGSAGQFVFQIRQDWLDKLSLPVPTTTDEFFDTLMKFKTGDPDGNKKADSYGLITNGLDKLVSYSVGFFGIPHDERSTGFLKVGDGYEYWAVQPQTKEALKWVKKLYENGLIHPDTLTQTNITKTRPVFAEGRIGVTVENMNFDQLVNRNTALKQNAPDGKVVQMSALKGTDGAFGYSKGNGHWAYTAISSQAKDPLAAAKLLDFLISEEGTKLSTVGIEGVHYKMEGDKLVWNDEEKKKDPGFNVNTSGQFHELNWGLVRWSPMVSEFYIKASEAGYPGYGALIQENLDRVNKYLLEPASYNLMNEEWSKFMGTGKTLQNEFFIQAVLGKVDIDKGFDKFVASWKAAGGEAAMKSMSDAIAASNS</sequence>
<comment type="caution">
    <text evidence="3">The sequence shown here is derived from an EMBL/GenBank/DDBJ whole genome shotgun (WGS) entry which is preliminary data.</text>
</comment>
<reference evidence="3 4" key="1">
    <citation type="submission" date="2017-07" db="EMBL/GenBank/DDBJ databases">
        <title>Paenibacillus herberti R33 genome sequencing and assembly.</title>
        <authorList>
            <person name="Su W."/>
        </authorList>
    </citation>
    <scope>NUCLEOTIDE SEQUENCE [LARGE SCALE GENOMIC DNA]</scope>
    <source>
        <strain evidence="3 4">R33</strain>
    </source>
</reference>
<evidence type="ECO:0000256" key="1">
    <source>
        <dbReference type="ARBA" id="ARBA00022729"/>
    </source>
</evidence>
<dbReference type="OrthoDB" id="9787283at2"/>
<dbReference type="EMBL" id="NMUQ01000002">
    <property type="protein sequence ID" value="OXM14659.1"/>
    <property type="molecule type" value="Genomic_DNA"/>
</dbReference>
<dbReference type="InterPro" id="IPR050490">
    <property type="entry name" value="Bact_solute-bd_prot1"/>
</dbReference>
<organism evidence="3 4">
    <name type="scientific">Paenibacillus herberti</name>
    <dbReference type="NCBI Taxonomy" id="1619309"/>
    <lineage>
        <taxon>Bacteria</taxon>
        <taxon>Bacillati</taxon>
        <taxon>Bacillota</taxon>
        <taxon>Bacilli</taxon>
        <taxon>Bacillales</taxon>
        <taxon>Paenibacillaceae</taxon>
        <taxon>Paenibacillus</taxon>
    </lineage>
</organism>
<dbReference type="AlphaFoldDB" id="A0A229NYE7"/>
<dbReference type="SUPFAM" id="SSF53850">
    <property type="entry name" value="Periplasmic binding protein-like II"/>
    <property type="match status" value="1"/>
</dbReference>
<evidence type="ECO:0000313" key="4">
    <source>
        <dbReference type="Proteomes" id="UP000215145"/>
    </source>
</evidence>
<evidence type="ECO:0000313" key="3">
    <source>
        <dbReference type="EMBL" id="OXM14659.1"/>
    </source>
</evidence>
<gene>
    <name evidence="3" type="ORF">CGZ75_17255</name>
</gene>
<accession>A0A229NYE7</accession>
<dbReference type="PANTHER" id="PTHR43649:SF33">
    <property type="entry name" value="POLYGALACTURONAN_RHAMNOGALACTURONAN-BINDING PROTEIN YTCQ"/>
    <property type="match status" value="1"/>
</dbReference>
<evidence type="ECO:0008006" key="5">
    <source>
        <dbReference type="Google" id="ProtNLM"/>
    </source>
</evidence>
<dbReference type="Gene3D" id="3.40.190.10">
    <property type="entry name" value="Periplasmic binding protein-like II"/>
    <property type="match status" value="2"/>
</dbReference>
<dbReference type="Proteomes" id="UP000215145">
    <property type="component" value="Unassembled WGS sequence"/>
</dbReference>
<dbReference type="PANTHER" id="PTHR43649">
    <property type="entry name" value="ARABINOSE-BINDING PROTEIN-RELATED"/>
    <property type="match status" value="1"/>
</dbReference>
<name>A0A229NYE7_9BACL</name>
<proteinExistence type="predicted"/>
<dbReference type="PROSITE" id="PS51257">
    <property type="entry name" value="PROKAR_LIPOPROTEIN"/>
    <property type="match status" value="1"/>
</dbReference>
<keyword evidence="4" id="KW-1185">Reference proteome</keyword>
<evidence type="ECO:0000256" key="2">
    <source>
        <dbReference type="SAM" id="MobiDB-lite"/>
    </source>
</evidence>
<keyword evidence="1" id="KW-0732">Signal</keyword>
<protein>
    <recommendedName>
        <fullName evidence="5">ABC transporter substrate-binding protein</fullName>
    </recommendedName>
</protein>
<feature type="region of interest" description="Disordered" evidence="2">
    <location>
        <begin position="36"/>
        <end position="70"/>
    </location>
</feature>